<evidence type="ECO:0000313" key="3">
    <source>
        <dbReference type="Proteomes" id="UP000305729"/>
    </source>
</evidence>
<dbReference type="PANTHER" id="PTHR46889:SF4">
    <property type="entry name" value="TRANSPOSASE INSO FOR INSERTION SEQUENCE ELEMENT IS911B-RELATED"/>
    <property type="match status" value="1"/>
</dbReference>
<reference evidence="2 3" key="1">
    <citation type="submission" date="2019-10" db="EMBL/GenBank/DDBJ databases">
        <title>Pseudoalteromonas rubra S4059.</title>
        <authorList>
            <person name="Paulsen S."/>
            <person name="Wang X."/>
        </authorList>
    </citation>
    <scope>NUCLEOTIDE SEQUENCE [LARGE SCALE GENOMIC DNA]</scope>
    <source>
        <strain evidence="2 3">S4059</strain>
    </source>
</reference>
<dbReference type="Proteomes" id="UP000305729">
    <property type="component" value="Chromosome 1"/>
</dbReference>
<accession>A0A5S3UUZ6</accession>
<feature type="domain" description="HTH-like" evidence="1">
    <location>
        <begin position="60"/>
        <end position="114"/>
    </location>
</feature>
<evidence type="ECO:0000259" key="1">
    <source>
        <dbReference type="Pfam" id="PF13276"/>
    </source>
</evidence>
<dbReference type="PANTHER" id="PTHR46889">
    <property type="entry name" value="TRANSPOSASE INSF FOR INSERTION SEQUENCE IS3B-RELATED"/>
    <property type="match status" value="1"/>
</dbReference>
<organism evidence="2 3">
    <name type="scientific">Pseudoalteromonas rubra</name>
    <dbReference type="NCBI Taxonomy" id="43658"/>
    <lineage>
        <taxon>Bacteria</taxon>
        <taxon>Pseudomonadati</taxon>
        <taxon>Pseudomonadota</taxon>
        <taxon>Gammaproteobacteria</taxon>
        <taxon>Alteromonadales</taxon>
        <taxon>Pseudoalteromonadaceae</taxon>
        <taxon>Pseudoalteromonas</taxon>
    </lineage>
</organism>
<evidence type="ECO:0000313" key="2">
    <source>
        <dbReference type="EMBL" id="QPB84357.1"/>
    </source>
</evidence>
<dbReference type="AlphaFoldDB" id="A0A5S3UUZ6"/>
<dbReference type="Pfam" id="PF13276">
    <property type="entry name" value="HTH_21"/>
    <property type="match status" value="1"/>
</dbReference>
<gene>
    <name evidence="2" type="ORF">CWC22_015735</name>
</gene>
<proteinExistence type="predicted"/>
<dbReference type="InterPro" id="IPR050900">
    <property type="entry name" value="Transposase_IS3/IS150/IS904"/>
</dbReference>
<name>A0A5S3UUZ6_9GAMM</name>
<dbReference type="InterPro" id="IPR025948">
    <property type="entry name" value="HTH-like_dom"/>
</dbReference>
<sequence>MTQRCHGAEGSKSQDLNEYLQIQSGGYPTLILCRVMGVRSGAYYDWCKRLAQVIDAEMLRLFRRIKALFKESRQSLRSRQMMKQLLKEGSKIGRFKVPRLTKKLGLVVRQRQAYKVTTHSKHNTQIVDNVSAGSLIYQHRMVRGRIT</sequence>
<dbReference type="EMBL" id="CP045429">
    <property type="protein sequence ID" value="QPB84357.1"/>
    <property type="molecule type" value="Genomic_DNA"/>
</dbReference>
<protein>
    <submittedName>
        <fullName evidence="2">IS3 family transposase</fullName>
    </submittedName>
</protein>